<keyword evidence="6" id="KW-0540">Nuclease</keyword>
<keyword evidence="1" id="KW-0813">Transport</keyword>
<reference evidence="6 7" key="1">
    <citation type="submission" date="2020-12" db="EMBL/GenBank/DDBJ databases">
        <title>Concerted genomic and epigenomic changes stabilize Arabidopsis allopolyploids.</title>
        <authorList>
            <person name="Chen Z."/>
        </authorList>
    </citation>
    <scope>NUCLEOTIDE SEQUENCE [LARGE SCALE GENOMIC DNA]</scope>
    <source>
        <strain evidence="6">Allo738</strain>
        <tissue evidence="6">Leaf</tissue>
    </source>
</reference>
<evidence type="ECO:0000256" key="1">
    <source>
        <dbReference type="ARBA" id="ARBA00022448"/>
    </source>
</evidence>
<dbReference type="GO" id="GO:0004519">
    <property type="term" value="F:endonuclease activity"/>
    <property type="evidence" value="ECO:0007669"/>
    <property type="project" value="UniProtKB-KW"/>
</dbReference>
<dbReference type="InterPro" id="IPR032413">
    <property type="entry name" value="Arm_3"/>
</dbReference>
<dbReference type="Pfam" id="PF14111">
    <property type="entry name" value="DUF4283"/>
    <property type="match status" value="1"/>
</dbReference>
<evidence type="ECO:0000256" key="2">
    <source>
        <dbReference type="ARBA" id="ARBA00022737"/>
    </source>
</evidence>
<dbReference type="EMBL" id="JAEFBK010000001">
    <property type="protein sequence ID" value="KAG7648303.1"/>
    <property type="molecule type" value="Genomic_DNA"/>
</dbReference>
<keyword evidence="6" id="KW-0255">Endonuclease</keyword>
<dbReference type="InterPro" id="IPR000225">
    <property type="entry name" value="Armadillo"/>
</dbReference>
<evidence type="ECO:0000259" key="5">
    <source>
        <dbReference type="Pfam" id="PF14111"/>
    </source>
</evidence>
<dbReference type="InterPro" id="IPR025558">
    <property type="entry name" value="DUF4283"/>
</dbReference>
<evidence type="ECO:0000313" key="6">
    <source>
        <dbReference type="EMBL" id="KAG7648303.1"/>
    </source>
</evidence>
<comment type="caution">
    <text evidence="6">The sequence shown here is derived from an EMBL/GenBank/DDBJ whole genome shotgun (WGS) entry which is preliminary data.</text>
</comment>
<dbReference type="Pfam" id="PF16186">
    <property type="entry name" value="Arm_3"/>
    <property type="match status" value="1"/>
</dbReference>
<dbReference type="GO" id="GO:0015031">
    <property type="term" value="P:protein transport"/>
    <property type="evidence" value="ECO:0007669"/>
    <property type="project" value="UniProtKB-KW"/>
</dbReference>
<protein>
    <submittedName>
        <fullName evidence="6">Endonuclease/exonuclease/phosphatase superfamily</fullName>
    </submittedName>
</protein>
<dbReference type="Pfam" id="PF00078">
    <property type="entry name" value="RVT_1"/>
    <property type="match status" value="1"/>
</dbReference>
<evidence type="ECO:0000259" key="4">
    <source>
        <dbReference type="Pfam" id="PF00078"/>
    </source>
</evidence>
<organism evidence="6 7">
    <name type="scientific">Arabidopsis thaliana x Arabidopsis arenosa</name>
    <dbReference type="NCBI Taxonomy" id="1240361"/>
    <lineage>
        <taxon>Eukaryota</taxon>
        <taxon>Viridiplantae</taxon>
        <taxon>Streptophyta</taxon>
        <taxon>Embryophyta</taxon>
        <taxon>Tracheophyta</taxon>
        <taxon>Spermatophyta</taxon>
        <taxon>Magnoliopsida</taxon>
        <taxon>eudicotyledons</taxon>
        <taxon>Gunneridae</taxon>
        <taxon>Pentapetalae</taxon>
        <taxon>rosids</taxon>
        <taxon>malvids</taxon>
        <taxon>Brassicales</taxon>
        <taxon>Brassicaceae</taxon>
        <taxon>Camelineae</taxon>
        <taxon>Arabidopsis</taxon>
    </lineage>
</organism>
<keyword evidence="3" id="KW-0653">Protein transport</keyword>
<dbReference type="SMART" id="SM00185">
    <property type="entry name" value="ARM"/>
    <property type="match status" value="2"/>
</dbReference>
<dbReference type="AlphaFoldDB" id="A0A8T2GM12"/>
<name>A0A8T2GM12_9BRAS</name>
<dbReference type="Pfam" id="PF00514">
    <property type="entry name" value="Arm"/>
    <property type="match status" value="1"/>
</dbReference>
<dbReference type="InterPro" id="IPR000477">
    <property type="entry name" value="RT_dom"/>
</dbReference>
<keyword evidence="6" id="KW-0378">Hydrolase</keyword>
<proteinExistence type="predicted"/>
<feature type="domain" description="DUF4283" evidence="5">
    <location>
        <begin position="134"/>
        <end position="215"/>
    </location>
</feature>
<keyword evidence="7" id="KW-1185">Reference proteome</keyword>
<accession>A0A8T2GM12</accession>
<dbReference type="PANTHER" id="PTHR23316">
    <property type="entry name" value="IMPORTIN ALPHA"/>
    <property type="match status" value="1"/>
</dbReference>
<gene>
    <name evidence="6" type="ORF">ISN45_At01g032680</name>
</gene>
<dbReference type="FunFam" id="1.25.10.10:FF:001597">
    <property type="entry name" value="Karyopherin (Importin) alpha, putative"/>
    <property type="match status" value="1"/>
</dbReference>
<sequence length="1151" mass="130470">MDDEAMIAAIQAGVWSEDPLTQLACTTDIRKLLSQSGSPPPVIVSSQEVGQKERNAEEISATGSGTSVGVGETYSKINQEASSIQGKRNQIGKPSWVNVAKKHIFSQQKFVVSEIDGKEKVVVPKDVFAGAKPLWEDFLIGKFLNTKAPHVGKIHMIVNKIWRLGDRSSLIDVFEVNQSTVKFRIRNEGMRQRILNRGMWNITDIPMIVSKWTPFAEEAQPAMKSIPLWVTLTNVPPMMFTDKGLEFLASAVGKPIRLHPKTDVCVCFDEAQIMVEADLTKELLKEYNFTGEEEGELDSVIKYSYPWLPPRCGCCKKWGHLRETCLSPENKSTLDTSALDLLKVNDVVTNMDTSPGLQIVSEQPAHVECDLQLQEKDLAAKSSDGRSPGKTEGLKYGEVSILSNSFSALGEEEVMGAVEATEEVAEKVDQEPALVVTDTRITISREVEDTELLTRGDKEWVEETPFQFGCLLETRVKEHKAESLQSKLFKDWSIITNYEHNSRGRIWVMWRSSTRLSPFYKSAQLVTCSVKLDNHQEEFFCSFVYAMNTAEDRKILWQELKDHSDSPIIRKRPWIIFGDFNETLDIEEHSLADSYPVVTAGMKDFQQTVSYCSITDMASQGPLFTWCNKRENDLIMKKLDRVLINDVWLQTFPQSYSTFEAGGCSDHLRGRINLRREKGSQAKGRKPFKFVNVLAELHEFQPMIDNYWKNTESLFLSTSTLFRFNKKLKGLKPALKLLAKDRIDGSIVKGDEIKVEAERFFREFLHFIPEDYAGCDVSELQNLLPFRCSESDQELLTREVSAEEIQRVLFSMPKDKSPGPDGYTTEFYKATWATIGLEFILAVQSFFLKVQVNGDLAGYFQSARGLRQGCSLSPYLFVISMDALSKMLDKAAGAHKFGFHPHCQRLKLTHLSFADDLMVLTDGQLPVRYLGLPLVTKRLMAEDYDPLLEQIRKRIASWTSRYLSYAEDMRNVSYITCAEDMRGPIETVIRSGAVHRLIQFLLDESFPKLQSVIDANLIPTLVKLAQNAEFDMKKESVCAISNATLLGSHDQIKYMVEQSCIKPLCDILFCPDVKTILKCLDGMENTLKVGEAEKNAGDDVSWYTRLIEAEGLDKILNLQRHENIEIYDKALKILQTYWLEEDDEDIQQPPS</sequence>
<feature type="domain" description="Reverse transcriptase" evidence="4">
    <location>
        <begin position="842"/>
        <end position="923"/>
    </location>
</feature>
<dbReference type="Proteomes" id="UP000694240">
    <property type="component" value="Chromosome 1"/>
</dbReference>
<evidence type="ECO:0000313" key="7">
    <source>
        <dbReference type="Proteomes" id="UP000694240"/>
    </source>
</evidence>
<keyword evidence="2" id="KW-0677">Repeat</keyword>
<evidence type="ECO:0000256" key="3">
    <source>
        <dbReference type="ARBA" id="ARBA00022927"/>
    </source>
</evidence>